<dbReference type="RefSeq" id="WP_296942312.1">
    <property type="nucleotide sequence ID" value="NZ_LT599032.1"/>
</dbReference>
<evidence type="ECO:0000259" key="2">
    <source>
        <dbReference type="Pfam" id="PF01551"/>
    </source>
</evidence>
<gene>
    <name evidence="3" type="ORF">KL86DYS1_30457</name>
</gene>
<dbReference type="Gene3D" id="2.70.70.10">
    <property type="entry name" value="Glucose Permease (Domain IIA)"/>
    <property type="match status" value="1"/>
</dbReference>
<organism evidence="3">
    <name type="scientific">uncultured Dysgonomonas sp</name>
    <dbReference type="NCBI Taxonomy" id="206096"/>
    <lineage>
        <taxon>Bacteria</taxon>
        <taxon>Pseudomonadati</taxon>
        <taxon>Bacteroidota</taxon>
        <taxon>Bacteroidia</taxon>
        <taxon>Bacteroidales</taxon>
        <taxon>Dysgonomonadaceae</taxon>
        <taxon>Dysgonomonas</taxon>
        <taxon>environmental samples</taxon>
    </lineage>
</organism>
<dbReference type="EMBL" id="FLUM01000003">
    <property type="protein sequence ID" value="SBW02993.1"/>
    <property type="molecule type" value="Genomic_DNA"/>
</dbReference>
<feature type="domain" description="M23ase beta-sheet core" evidence="2">
    <location>
        <begin position="188"/>
        <end position="288"/>
    </location>
</feature>
<dbReference type="InterPro" id="IPR011055">
    <property type="entry name" value="Dup_hybrid_motif"/>
</dbReference>
<sequence length="294" mass="33628">MIKKKKNKHNLWKRLHFKYRLSVMNENTLEEIWKIKASMFSGAVLVLVFAFFLIAITSAIIIATPIRYYLPGYLDAEVREKAIRSAIKTDSLEQQLKYQEAYISNLRSIFDGTRQIDSVKILDTISVSENDPLLKKTDLEKEYTKRYEDEERYNLSVLSSNTTNPMEGVVFFRPARGIITSKFDPSGGHFGVAIKTSPKETILATLEGVVIFAGYDLKTGHTIQIQHKNGFISVYRYNTLLLKKTGDKVRTGEAIAIIETKEDDEKGESKTTPTLEFELWYRGNAVNPENYISF</sequence>
<keyword evidence="1" id="KW-0732">Signal</keyword>
<dbReference type="InterPro" id="IPR050570">
    <property type="entry name" value="Cell_wall_metabolism_enzyme"/>
</dbReference>
<dbReference type="CDD" id="cd12797">
    <property type="entry name" value="M23_peptidase"/>
    <property type="match status" value="1"/>
</dbReference>
<protein>
    <recommendedName>
        <fullName evidence="2">M23ase beta-sheet core domain-containing protein</fullName>
    </recommendedName>
</protein>
<dbReference type="PANTHER" id="PTHR21666:SF289">
    <property type="entry name" value="L-ALA--D-GLU ENDOPEPTIDASE"/>
    <property type="match status" value="1"/>
</dbReference>
<dbReference type="SUPFAM" id="SSF51261">
    <property type="entry name" value="Duplicated hybrid motif"/>
    <property type="match status" value="1"/>
</dbReference>
<dbReference type="GO" id="GO:0004222">
    <property type="term" value="F:metalloendopeptidase activity"/>
    <property type="evidence" value="ECO:0007669"/>
    <property type="project" value="TreeGrafter"/>
</dbReference>
<reference evidence="3" key="1">
    <citation type="submission" date="2016-04" db="EMBL/GenBank/DDBJ databases">
        <authorList>
            <person name="Evans L.H."/>
            <person name="Alamgir A."/>
            <person name="Owens N."/>
            <person name="Weber N.D."/>
            <person name="Virtaneva K."/>
            <person name="Barbian K."/>
            <person name="Babar A."/>
            <person name="Rosenke K."/>
        </authorList>
    </citation>
    <scope>NUCLEOTIDE SEQUENCE</scope>
    <source>
        <strain evidence="3">86-1</strain>
    </source>
</reference>
<accession>A0A212JU78</accession>
<dbReference type="AlphaFoldDB" id="A0A212JU78"/>
<dbReference type="PANTHER" id="PTHR21666">
    <property type="entry name" value="PEPTIDASE-RELATED"/>
    <property type="match status" value="1"/>
</dbReference>
<evidence type="ECO:0000256" key="1">
    <source>
        <dbReference type="ARBA" id="ARBA00022729"/>
    </source>
</evidence>
<dbReference type="InterPro" id="IPR016047">
    <property type="entry name" value="M23ase_b-sheet_dom"/>
</dbReference>
<proteinExistence type="predicted"/>
<name>A0A212JU78_9BACT</name>
<evidence type="ECO:0000313" key="3">
    <source>
        <dbReference type="EMBL" id="SBW02993.1"/>
    </source>
</evidence>
<dbReference type="Pfam" id="PF01551">
    <property type="entry name" value="Peptidase_M23"/>
    <property type="match status" value="1"/>
</dbReference>